<protein>
    <submittedName>
        <fullName evidence="1">Uncharacterized protein</fullName>
    </submittedName>
</protein>
<dbReference type="Proteomes" id="UP000436522">
    <property type="component" value="Unassembled WGS sequence"/>
</dbReference>
<comment type="caution">
    <text evidence="1">The sequence shown here is derived from an EMBL/GenBank/DDBJ whole genome shotgun (WGS) entry which is preliminary data.</text>
</comment>
<reference evidence="1 2" key="1">
    <citation type="submission" date="2019-12" db="EMBL/GenBank/DDBJ databases">
        <title>Roseobacter cerasinus sp. nov., isolated from seawater around aquaculture.</title>
        <authorList>
            <person name="Muramatsu S."/>
            <person name="Takabe Y."/>
            <person name="Mori K."/>
            <person name="Takaichi S."/>
            <person name="Hanada S."/>
        </authorList>
    </citation>
    <scope>NUCLEOTIDE SEQUENCE [LARGE SCALE GENOMIC DNA]</scope>
    <source>
        <strain evidence="1 2">AI77</strain>
    </source>
</reference>
<sequence>MINDQRVYEPLNSGDAHAGNVFEAEPMAPLPGSSGAPINALVVPDLDGRFLEGQLLNHNAPIFTSGRPDELIFDLFKQYRGHSISNSLVVGSPYGAGDDNSVLAYLDWVTRGTASLRIAYESILAAAGWSPKASCATLRLTGRARNRTVFPSHCGMPT</sequence>
<accession>A0A640VPW2</accession>
<keyword evidence="2" id="KW-1185">Reference proteome</keyword>
<gene>
    <name evidence="1" type="ORF">So717_22210</name>
</gene>
<proteinExistence type="predicted"/>
<evidence type="ECO:0000313" key="1">
    <source>
        <dbReference type="EMBL" id="GFE50468.1"/>
    </source>
</evidence>
<organism evidence="1 2">
    <name type="scientific">Roseobacter cerasinus</name>
    <dbReference type="NCBI Taxonomy" id="2602289"/>
    <lineage>
        <taxon>Bacteria</taxon>
        <taxon>Pseudomonadati</taxon>
        <taxon>Pseudomonadota</taxon>
        <taxon>Alphaproteobacteria</taxon>
        <taxon>Rhodobacterales</taxon>
        <taxon>Roseobacteraceae</taxon>
        <taxon>Roseobacter</taxon>
    </lineage>
</organism>
<evidence type="ECO:0000313" key="2">
    <source>
        <dbReference type="Proteomes" id="UP000436522"/>
    </source>
</evidence>
<dbReference type="AlphaFoldDB" id="A0A640VPW2"/>
<name>A0A640VPW2_9RHOB</name>
<dbReference type="RefSeq" id="WP_159977284.1">
    <property type="nucleotide sequence ID" value="NZ_BLIV01000004.1"/>
</dbReference>
<dbReference type="OrthoDB" id="9806398at2"/>
<dbReference type="EMBL" id="BLIV01000004">
    <property type="protein sequence ID" value="GFE50468.1"/>
    <property type="molecule type" value="Genomic_DNA"/>
</dbReference>